<reference evidence="4" key="2">
    <citation type="journal article" date="2021" name="PeerJ">
        <title>Extensive microbial diversity within the chicken gut microbiome revealed by metagenomics and culture.</title>
        <authorList>
            <person name="Gilroy R."/>
            <person name="Ravi A."/>
            <person name="Getino M."/>
            <person name="Pursley I."/>
            <person name="Horton D.L."/>
            <person name="Alikhan N.F."/>
            <person name="Baker D."/>
            <person name="Gharbi K."/>
            <person name="Hall N."/>
            <person name="Watson M."/>
            <person name="Adriaenssens E.M."/>
            <person name="Foster-Nyarko E."/>
            <person name="Jarju S."/>
            <person name="Secka A."/>
            <person name="Antonio M."/>
            <person name="Oren A."/>
            <person name="Chaudhuri R.R."/>
            <person name="La Ragione R."/>
            <person name="Hildebrand F."/>
            <person name="Pallen M.J."/>
        </authorList>
    </citation>
    <scope>NUCLEOTIDE SEQUENCE</scope>
    <source>
        <strain evidence="4">ChiW17-6978</strain>
    </source>
</reference>
<sequence length="391" mass="45875">MDYFKECIRFDPVNHYILFTADELQQIKKKISRQRIADLEGSLAYLFNQPLQSVVDKKVVLPEEIDAHDYVSLATYYWPNPKTPSGLPYISKDGMANPEGEEYDKDKLRSLSYLVYTLGILYYLTDDTRYYDCLKKHCEVFFIDPKSRMNPNMDHAQMIKGVNTGRGIGMIDYTGNMTYALFLLKQLQILGYLEEDFYQQLKHWHVDFYRWMNQSPIALQERYATNNHGSMYVLGCLTVAYFIDCKEDVLSYVYHMIEYHLLHQFADDGSLPQELKRTKSKSYSLMGLKAFTDFAILANQYQIDLIDLSWYYKKIKSYIPLGVTYLKQHLIENQNWNYPQITVFDSATLLPLIHFSKVYLHQPIVFENNVKNGLIDDILYGLCLTLLEENS</sequence>
<dbReference type="Pfam" id="PF05426">
    <property type="entry name" value="Alginate_lyase"/>
    <property type="match status" value="1"/>
</dbReference>
<gene>
    <name evidence="4" type="ORF">IAD46_03750</name>
</gene>
<keyword evidence="2 4" id="KW-0456">Lyase</keyword>
<dbReference type="InterPro" id="IPR008397">
    <property type="entry name" value="Alginate_lyase_dom"/>
</dbReference>
<evidence type="ECO:0000313" key="4">
    <source>
        <dbReference type="EMBL" id="HIT50122.1"/>
    </source>
</evidence>
<evidence type="ECO:0000313" key="5">
    <source>
        <dbReference type="Proteomes" id="UP000886758"/>
    </source>
</evidence>
<feature type="domain" description="Alginate lyase" evidence="3">
    <location>
        <begin position="55"/>
        <end position="306"/>
    </location>
</feature>
<evidence type="ECO:0000256" key="2">
    <source>
        <dbReference type="ARBA" id="ARBA00023239"/>
    </source>
</evidence>
<evidence type="ECO:0000256" key="1">
    <source>
        <dbReference type="ARBA" id="ARBA00022729"/>
    </source>
</evidence>
<dbReference type="InterPro" id="IPR008929">
    <property type="entry name" value="Chondroitin_lyas"/>
</dbReference>
<dbReference type="GO" id="GO:0042597">
    <property type="term" value="C:periplasmic space"/>
    <property type="evidence" value="ECO:0007669"/>
    <property type="project" value="InterPro"/>
</dbReference>
<dbReference type="EMBL" id="DVLF01000113">
    <property type="protein sequence ID" value="HIT50122.1"/>
    <property type="molecule type" value="Genomic_DNA"/>
</dbReference>
<organism evidence="4 5">
    <name type="scientific">Candidatus Pelethenecus faecipullorum</name>
    <dbReference type="NCBI Taxonomy" id="2840900"/>
    <lineage>
        <taxon>Bacteria</taxon>
        <taxon>Bacillati</taxon>
        <taxon>Mycoplasmatota</taxon>
        <taxon>Mollicutes</taxon>
        <taxon>Candidatus Pelethenecus</taxon>
    </lineage>
</organism>
<dbReference type="Proteomes" id="UP000886758">
    <property type="component" value="Unassembled WGS sequence"/>
</dbReference>
<keyword evidence="1" id="KW-0732">Signal</keyword>
<comment type="caution">
    <text evidence="4">The sequence shown here is derived from an EMBL/GenBank/DDBJ whole genome shotgun (WGS) entry which is preliminary data.</text>
</comment>
<proteinExistence type="predicted"/>
<reference evidence="4" key="1">
    <citation type="submission" date="2020-10" db="EMBL/GenBank/DDBJ databases">
        <authorList>
            <person name="Gilroy R."/>
        </authorList>
    </citation>
    <scope>NUCLEOTIDE SEQUENCE</scope>
    <source>
        <strain evidence="4">ChiW17-6978</strain>
    </source>
</reference>
<protein>
    <submittedName>
        <fullName evidence="4">Alginate lyase family protein</fullName>
    </submittedName>
</protein>
<evidence type="ECO:0000259" key="3">
    <source>
        <dbReference type="Pfam" id="PF05426"/>
    </source>
</evidence>
<dbReference type="AlphaFoldDB" id="A0A9D1GR26"/>
<dbReference type="SUPFAM" id="SSF48230">
    <property type="entry name" value="Chondroitin AC/alginate lyase"/>
    <property type="match status" value="1"/>
</dbReference>
<name>A0A9D1GR26_9MOLU</name>
<accession>A0A9D1GR26</accession>
<dbReference type="Gene3D" id="1.50.10.100">
    <property type="entry name" value="Chondroitin AC/alginate lyase"/>
    <property type="match status" value="1"/>
</dbReference>
<dbReference type="GO" id="GO:0016829">
    <property type="term" value="F:lyase activity"/>
    <property type="evidence" value="ECO:0007669"/>
    <property type="project" value="UniProtKB-KW"/>
</dbReference>